<proteinExistence type="predicted"/>
<dbReference type="PANTHER" id="PTHR43948:SF10">
    <property type="entry name" value="MRJ, ISOFORM E"/>
    <property type="match status" value="1"/>
</dbReference>
<dbReference type="GO" id="GO:0051082">
    <property type="term" value="F:unfolded protein binding"/>
    <property type="evidence" value="ECO:0007669"/>
    <property type="project" value="TreeGrafter"/>
</dbReference>
<dbReference type="SMART" id="SM00271">
    <property type="entry name" value="DnaJ"/>
    <property type="match status" value="1"/>
</dbReference>
<dbReference type="GO" id="GO:0051087">
    <property type="term" value="F:protein-folding chaperone binding"/>
    <property type="evidence" value="ECO:0007669"/>
    <property type="project" value="TreeGrafter"/>
</dbReference>
<dbReference type="SUPFAM" id="SSF46565">
    <property type="entry name" value="Chaperone J-domain"/>
    <property type="match status" value="1"/>
</dbReference>
<dbReference type="InterPro" id="IPR001623">
    <property type="entry name" value="DnaJ_domain"/>
</dbReference>
<dbReference type="InterPro" id="IPR036869">
    <property type="entry name" value="J_dom_sf"/>
</dbReference>
<reference evidence="2 3" key="1">
    <citation type="journal article" date="2023" name="Arcadia Sci">
        <title>De novo assembly of a long-read Amblyomma americanum tick genome.</title>
        <authorList>
            <person name="Chou S."/>
            <person name="Poskanzer K.E."/>
            <person name="Rollins M."/>
            <person name="Thuy-Boun P.S."/>
        </authorList>
    </citation>
    <scope>NUCLEOTIDE SEQUENCE [LARGE SCALE GENOMIC DNA]</scope>
    <source>
        <strain evidence="2">F_SG_1</strain>
        <tissue evidence="2">Salivary glands</tissue>
    </source>
</reference>
<dbReference type="GO" id="GO:0005634">
    <property type="term" value="C:nucleus"/>
    <property type="evidence" value="ECO:0007669"/>
    <property type="project" value="TreeGrafter"/>
</dbReference>
<dbReference type="PRINTS" id="PR00625">
    <property type="entry name" value="JDOMAIN"/>
</dbReference>
<feature type="domain" description="J" evidence="1">
    <location>
        <begin position="3"/>
        <end position="69"/>
    </location>
</feature>
<dbReference type="PROSITE" id="PS50076">
    <property type="entry name" value="DNAJ_2"/>
    <property type="match status" value="1"/>
</dbReference>
<name>A0AAQ4F1J9_AMBAM</name>
<dbReference type="Gene3D" id="1.10.287.110">
    <property type="entry name" value="DnaJ domain"/>
    <property type="match status" value="1"/>
</dbReference>
<evidence type="ECO:0000313" key="2">
    <source>
        <dbReference type="EMBL" id="KAK8780967.1"/>
    </source>
</evidence>
<dbReference type="GO" id="GO:0005737">
    <property type="term" value="C:cytoplasm"/>
    <property type="evidence" value="ECO:0007669"/>
    <property type="project" value="TreeGrafter"/>
</dbReference>
<accession>A0AAQ4F1J9</accession>
<dbReference type="Pfam" id="PF00226">
    <property type="entry name" value="DnaJ"/>
    <property type="match status" value="1"/>
</dbReference>
<dbReference type="PROSITE" id="PS00636">
    <property type="entry name" value="DNAJ_1"/>
    <property type="match status" value="1"/>
</dbReference>
<gene>
    <name evidence="2" type="ORF">V5799_017694</name>
</gene>
<dbReference type="Proteomes" id="UP001321473">
    <property type="component" value="Unassembled WGS sequence"/>
</dbReference>
<dbReference type="AlphaFoldDB" id="A0AAQ4F1J9"/>
<dbReference type="GO" id="GO:0044183">
    <property type="term" value="F:protein folding chaperone"/>
    <property type="evidence" value="ECO:0007669"/>
    <property type="project" value="TreeGrafter"/>
</dbReference>
<sequence>MLDYYRILGVPQTAPPEEIKKAYRRLCLRWHPDKNPDDKEKAEQNFRSVAQAYQTLSDEQKRKDYDYQCAILRARARNQARRQAATSPFVTLEEIIKGIPRRSWEAPAADSAGATASSYPPTPFAACKPSGSRRRGGFHAGIRLEAGTDGFRMIHHCTMSRGAVPMATRLTQTSIAMHKPRPVPVLGPHRPAIPPVSRPRLFEVRTVICDGVQRICRYEDGVRVSAVTHPVPHLRQGLGKLTAVLVWSLCRLKCEADFQHTDSDTTR</sequence>
<dbReference type="EMBL" id="JARKHS020008215">
    <property type="protein sequence ID" value="KAK8780967.1"/>
    <property type="molecule type" value="Genomic_DNA"/>
</dbReference>
<comment type="caution">
    <text evidence="2">The sequence shown here is derived from an EMBL/GenBank/DDBJ whole genome shotgun (WGS) entry which is preliminary data.</text>
</comment>
<dbReference type="PANTHER" id="PTHR43948">
    <property type="entry name" value="DNAJ HOMOLOG SUBFAMILY B"/>
    <property type="match status" value="1"/>
</dbReference>
<protein>
    <recommendedName>
        <fullName evidence="1">J domain-containing protein</fullName>
    </recommendedName>
</protein>
<evidence type="ECO:0000313" key="3">
    <source>
        <dbReference type="Proteomes" id="UP001321473"/>
    </source>
</evidence>
<dbReference type="InterPro" id="IPR018253">
    <property type="entry name" value="DnaJ_domain_CS"/>
</dbReference>
<evidence type="ECO:0000259" key="1">
    <source>
        <dbReference type="PROSITE" id="PS50076"/>
    </source>
</evidence>
<organism evidence="2 3">
    <name type="scientific">Amblyomma americanum</name>
    <name type="common">Lone star tick</name>
    <dbReference type="NCBI Taxonomy" id="6943"/>
    <lineage>
        <taxon>Eukaryota</taxon>
        <taxon>Metazoa</taxon>
        <taxon>Ecdysozoa</taxon>
        <taxon>Arthropoda</taxon>
        <taxon>Chelicerata</taxon>
        <taxon>Arachnida</taxon>
        <taxon>Acari</taxon>
        <taxon>Parasitiformes</taxon>
        <taxon>Ixodida</taxon>
        <taxon>Ixodoidea</taxon>
        <taxon>Ixodidae</taxon>
        <taxon>Amblyomminae</taxon>
        <taxon>Amblyomma</taxon>
    </lineage>
</organism>
<dbReference type="CDD" id="cd06257">
    <property type="entry name" value="DnaJ"/>
    <property type="match status" value="1"/>
</dbReference>
<keyword evidence="3" id="KW-1185">Reference proteome</keyword>